<dbReference type="InterPro" id="IPR000757">
    <property type="entry name" value="Beta-glucanase-like"/>
</dbReference>
<feature type="compositionally biased region" description="Low complexity" evidence="1">
    <location>
        <begin position="298"/>
        <end position="312"/>
    </location>
</feature>
<dbReference type="PANTHER" id="PTHR10963">
    <property type="entry name" value="GLYCOSYL HYDROLASE-RELATED"/>
    <property type="match status" value="1"/>
</dbReference>
<evidence type="ECO:0000256" key="2">
    <source>
        <dbReference type="SAM" id="SignalP"/>
    </source>
</evidence>
<gene>
    <name evidence="4" type="ORF">PRZ48_003289</name>
</gene>
<reference evidence="4 5" key="1">
    <citation type="journal article" date="2023" name="G3 (Bethesda)">
        <title>A chromosome-level genome assembly of Zasmidium syzygii isolated from banana leaves.</title>
        <authorList>
            <person name="van Westerhoven A.C."/>
            <person name="Mehrabi R."/>
            <person name="Talebi R."/>
            <person name="Steentjes M.B.F."/>
            <person name="Corcolon B."/>
            <person name="Chong P.A."/>
            <person name="Kema G.H.J."/>
            <person name="Seidl M.F."/>
        </authorList>
    </citation>
    <scope>NUCLEOTIDE SEQUENCE [LARGE SCALE GENOMIC DNA]</scope>
    <source>
        <strain evidence="4 5">P124</strain>
    </source>
</reference>
<dbReference type="InterPro" id="IPR013320">
    <property type="entry name" value="ConA-like_dom_sf"/>
</dbReference>
<dbReference type="Gene3D" id="2.60.120.200">
    <property type="match status" value="1"/>
</dbReference>
<keyword evidence="5" id="KW-1185">Reference proteome</keyword>
<dbReference type="SUPFAM" id="SSF49899">
    <property type="entry name" value="Concanavalin A-like lectins/glucanases"/>
    <property type="match status" value="1"/>
</dbReference>
<dbReference type="PROSITE" id="PS51762">
    <property type="entry name" value="GH16_2"/>
    <property type="match status" value="1"/>
</dbReference>
<feature type="domain" description="GH16" evidence="3">
    <location>
        <begin position="40"/>
        <end position="264"/>
    </location>
</feature>
<dbReference type="PANTHER" id="PTHR10963:SF68">
    <property type="entry name" value="GLYCOSIDASE CRH1-RELATED"/>
    <property type="match status" value="1"/>
</dbReference>
<feature type="chain" id="PRO_5045397189" description="GH16 domain-containing protein" evidence="2">
    <location>
        <begin position="20"/>
        <end position="395"/>
    </location>
</feature>
<dbReference type="EMBL" id="JAXOVC010000002">
    <property type="protein sequence ID" value="KAK4505326.1"/>
    <property type="molecule type" value="Genomic_DNA"/>
</dbReference>
<keyword evidence="2" id="KW-0732">Signal</keyword>
<name>A0ABR0EW52_ZASCE</name>
<dbReference type="InterPro" id="IPR050546">
    <property type="entry name" value="Glycosyl_Hydrlase_16"/>
</dbReference>
<feature type="region of interest" description="Disordered" evidence="1">
    <location>
        <begin position="286"/>
        <end position="312"/>
    </location>
</feature>
<feature type="signal peptide" evidence="2">
    <location>
        <begin position="1"/>
        <end position="19"/>
    </location>
</feature>
<organism evidence="4 5">
    <name type="scientific">Zasmidium cellare</name>
    <name type="common">Wine cellar mold</name>
    <name type="synonym">Racodium cellare</name>
    <dbReference type="NCBI Taxonomy" id="395010"/>
    <lineage>
        <taxon>Eukaryota</taxon>
        <taxon>Fungi</taxon>
        <taxon>Dikarya</taxon>
        <taxon>Ascomycota</taxon>
        <taxon>Pezizomycotina</taxon>
        <taxon>Dothideomycetes</taxon>
        <taxon>Dothideomycetidae</taxon>
        <taxon>Mycosphaerellales</taxon>
        <taxon>Mycosphaerellaceae</taxon>
        <taxon>Zasmidium</taxon>
    </lineage>
</organism>
<dbReference type="Pfam" id="PF00722">
    <property type="entry name" value="Glyco_hydro_16"/>
    <property type="match status" value="1"/>
</dbReference>
<evidence type="ECO:0000313" key="4">
    <source>
        <dbReference type="EMBL" id="KAK4505326.1"/>
    </source>
</evidence>
<evidence type="ECO:0000259" key="3">
    <source>
        <dbReference type="PROSITE" id="PS51762"/>
    </source>
</evidence>
<protein>
    <recommendedName>
        <fullName evidence="3">GH16 domain-containing protein</fullName>
    </recommendedName>
</protein>
<accession>A0ABR0EW52</accession>
<sequence length="395" mass="43876">MYILTAALTGSLLAGTATAQRADGQFWPCNPIKNATGACPPDPGLPTSTYSIDFTKQTSIPANWTISNYASIPFGPNGAEFTFAKRYDAPQLWTDFFILFGKVTLTARIANGTGIISSFVLISDDFDEIDFEFSGNNFGDKASQGKGQNNYFGKGITGNYDRGGWFDVEDPQGSWHEYAVEWTEEKIVWSVDGRVVRTFLARDGTTAKGSAYQFPQTPSKFQLGIWAGGDPGMNEGTKSWAGGETNISAAPYTMYVKNVKIENYKPAWAYNWTDQSGTWQSIQLLQGPGEEESNEMGTSPTSSSSRAPSSSSSTLDYHSAKLFIKHDEACLLNIEVNLCFIELKANLCSIKLKVNFFLRAAKYEQQEFDVDKTIQHDRTIYQYHFKEANHQHNHI</sequence>
<evidence type="ECO:0000313" key="5">
    <source>
        <dbReference type="Proteomes" id="UP001305779"/>
    </source>
</evidence>
<evidence type="ECO:0000256" key="1">
    <source>
        <dbReference type="SAM" id="MobiDB-lite"/>
    </source>
</evidence>
<comment type="caution">
    <text evidence="4">The sequence shown here is derived from an EMBL/GenBank/DDBJ whole genome shotgun (WGS) entry which is preliminary data.</text>
</comment>
<dbReference type="Proteomes" id="UP001305779">
    <property type="component" value="Unassembled WGS sequence"/>
</dbReference>
<proteinExistence type="predicted"/>